<dbReference type="Proteomes" id="UP000190625">
    <property type="component" value="Unassembled WGS sequence"/>
</dbReference>
<organism evidence="4 5">
    <name type="scientific">Selenihalanaerobacter shriftii</name>
    <dbReference type="NCBI Taxonomy" id="142842"/>
    <lineage>
        <taxon>Bacteria</taxon>
        <taxon>Bacillati</taxon>
        <taxon>Bacillota</taxon>
        <taxon>Clostridia</taxon>
        <taxon>Halanaerobiales</taxon>
        <taxon>Halobacteroidaceae</taxon>
        <taxon>Selenihalanaerobacter</taxon>
    </lineage>
</organism>
<dbReference type="InterPro" id="IPR009057">
    <property type="entry name" value="Homeodomain-like_sf"/>
</dbReference>
<accession>A0A1T4JJP0</accession>
<dbReference type="InterPro" id="IPR001647">
    <property type="entry name" value="HTH_TetR"/>
</dbReference>
<dbReference type="SUPFAM" id="SSF46689">
    <property type="entry name" value="Homeodomain-like"/>
    <property type="match status" value="1"/>
</dbReference>
<evidence type="ECO:0000313" key="4">
    <source>
        <dbReference type="EMBL" id="SJZ30343.1"/>
    </source>
</evidence>
<proteinExistence type="predicted"/>
<protein>
    <submittedName>
        <fullName evidence="4">Transcriptional regulator, TetR family</fullName>
    </submittedName>
</protein>
<dbReference type="RefSeq" id="WP_078808587.1">
    <property type="nucleotide sequence ID" value="NZ_FUWM01000003.1"/>
</dbReference>
<gene>
    <name evidence="4" type="ORF">SAMN02745118_00044</name>
</gene>
<dbReference type="Gene3D" id="1.10.357.10">
    <property type="entry name" value="Tetracycline Repressor, domain 2"/>
    <property type="match status" value="1"/>
</dbReference>
<dbReference type="EMBL" id="FUWM01000003">
    <property type="protein sequence ID" value="SJZ30343.1"/>
    <property type="molecule type" value="Genomic_DNA"/>
</dbReference>
<sequence length="221" mass="25751">MIEVKPDDIKQKRTLKIFINATSQIVKKEGIEAVTIRKVAKIAGYNSATIYNYFDNRNQLIFFAGMKFISDYVQNMPDYMNQSDDTLERFLLMWECFCKYSFENPQIYYAIFTADIGDRPEDLMQNYYSLFPEEMGNPPEELIPMILETDLSKRTTIAIKSCVKEGYFSMKEAMEIDEMIMLTYQGMLSLLINKRVDYSAEEATELTMDYIRKIVNTAANS</sequence>
<dbReference type="GO" id="GO:0003677">
    <property type="term" value="F:DNA binding"/>
    <property type="evidence" value="ECO:0007669"/>
    <property type="project" value="UniProtKB-UniRule"/>
</dbReference>
<evidence type="ECO:0000256" key="1">
    <source>
        <dbReference type="ARBA" id="ARBA00023125"/>
    </source>
</evidence>
<dbReference type="AlphaFoldDB" id="A0A1T4JJP0"/>
<evidence type="ECO:0000313" key="5">
    <source>
        <dbReference type="Proteomes" id="UP000190625"/>
    </source>
</evidence>
<reference evidence="5" key="1">
    <citation type="submission" date="2017-02" db="EMBL/GenBank/DDBJ databases">
        <authorList>
            <person name="Varghese N."/>
            <person name="Submissions S."/>
        </authorList>
    </citation>
    <scope>NUCLEOTIDE SEQUENCE [LARGE SCALE GENOMIC DNA]</scope>
    <source>
        <strain evidence="5">ATCC BAA-73</strain>
    </source>
</reference>
<dbReference type="OrthoDB" id="5366068at2"/>
<keyword evidence="1 2" id="KW-0238">DNA-binding</keyword>
<evidence type="ECO:0000259" key="3">
    <source>
        <dbReference type="PROSITE" id="PS50977"/>
    </source>
</evidence>
<feature type="DNA-binding region" description="H-T-H motif" evidence="2">
    <location>
        <begin position="35"/>
        <end position="54"/>
    </location>
</feature>
<dbReference type="STRING" id="142842.SAMN02745118_00044"/>
<name>A0A1T4JJP0_9FIRM</name>
<evidence type="ECO:0000256" key="2">
    <source>
        <dbReference type="PROSITE-ProRule" id="PRU00335"/>
    </source>
</evidence>
<keyword evidence="5" id="KW-1185">Reference proteome</keyword>
<dbReference type="Pfam" id="PF00440">
    <property type="entry name" value="TetR_N"/>
    <property type="match status" value="1"/>
</dbReference>
<dbReference type="PROSITE" id="PS50977">
    <property type="entry name" value="HTH_TETR_2"/>
    <property type="match status" value="1"/>
</dbReference>
<feature type="domain" description="HTH tetR-type" evidence="3">
    <location>
        <begin position="12"/>
        <end position="72"/>
    </location>
</feature>